<feature type="compositionally biased region" description="Basic and acidic residues" evidence="1">
    <location>
        <begin position="15"/>
        <end position="30"/>
    </location>
</feature>
<proteinExistence type="predicted"/>
<evidence type="ECO:0000313" key="2">
    <source>
        <dbReference type="EMBL" id="TNN35205.1"/>
    </source>
</evidence>
<evidence type="ECO:0000313" key="3">
    <source>
        <dbReference type="Proteomes" id="UP000314294"/>
    </source>
</evidence>
<feature type="region of interest" description="Disordered" evidence="1">
    <location>
        <begin position="15"/>
        <end position="75"/>
    </location>
</feature>
<comment type="caution">
    <text evidence="2">The sequence shown here is derived from an EMBL/GenBank/DDBJ whole genome shotgun (WGS) entry which is preliminary data.</text>
</comment>
<accession>A0A4Z2F237</accession>
<dbReference type="AlphaFoldDB" id="A0A4Z2F237"/>
<organism evidence="2 3">
    <name type="scientific">Liparis tanakae</name>
    <name type="common">Tanaka's snailfish</name>
    <dbReference type="NCBI Taxonomy" id="230148"/>
    <lineage>
        <taxon>Eukaryota</taxon>
        <taxon>Metazoa</taxon>
        <taxon>Chordata</taxon>
        <taxon>Craniata</taxon>
        <taxon>Vertebrata</taxon>
        <taxon>Euteleostomi</taxon>
        <taxon>Actinopterygii</taxon>
        <taxon>Neopterygii</taxon>
        <taxon>Teleostei</taxon>
        <taxon>Neoteleostei</taxon>
        <taxon>Acanthomorphata</taxon>
        <taxon>Eupercaria</taxon>
        <taxon>Perciformes</taxon>
        <taxon>Cottioidei</taxon>
        <taxon>Cottales</taxon>
        <taxon>Liparidae</taxon>
        <taxon>Liparis</taxon>
    </lineage>
</organism>
<dbReference type="Proteomes" id="UP000314294">
    <property type="component" value="Unassembled WGS sequence"/>
</dbReference>
<dbReference type="EMBL" id="SRLO01001810">
    <property type="protein sequence ID" value="TNN35205.1"/>
    <property type="molecule type" value="Genomic_DNA"/>
</dbReference>
<keyword evidence="3" id="KW-1185">Reference proteome</keyword>
<reference evidence="2 3" key="1">
    <citation type="submission" date="2019-03" db="EMBL/GenBank/DDBJ databases">
        <title>First draft genome of Liparis tanakae, snailfish: a comprehensive survey of snailfish specific genes.</title>
        <authorList>
            <person name="Kim W."/>
            <person name="Song I."/>
            <person name="Jeong J.-H."/>
            <person name="Kim D."/>
            <person name="Kim S."/>
            <person name="Ryu S."/>
            <person name="Song J.Y."/>
            <person name="Lee S.K."/>
        </authorList>
    </citation>
    <scope>NUCLEOTIDE SEQUENCE [LARGE SCALE GENOMIC DNA]</scope>
    <source>
        <tissue evidence="2">Muscle</tissue>
    </source>
</reference>
<gene>
    <name evidence="2" type="ORF">EYF80_054628</name>
</gene>
<protein>
    <submittedName>
        <fullName evidence="2">Uncharacterized protein</fullName>
    </submittedName>
</protein>
<evidence type="ECO:0000256" key="1">
    <source>
        <dbReference type="SAM" id="MobiDB-lite"/>
    </source>
</evidence>
<sequence>MIQLRLGERPVKGVLDRSHADGSWNDHKEAGLLFPGQPEELPPPRRRRRRPPGWPVYAAVTPDRTANGHNVSGDD</sequence>
<name>A0A4Z2F237_9TELE</name>